<name>A0ACD5FF93_RHILE</name>
<keyword evidence="1" id="KW-0614">Plasmid</keyword>
<sequence length="102" mass="11085">MQHVDGFADVCQEICFEKSEAYPRRSDKHADVDCRSSLKFRHEHHATSASDGQVSDELHDHIEEGIARGVIGLPPKVACVAYLQKQASGSPVISAINKALGS</sequence>
<organism evidence="1 2">
    <name type="scientific">Rhizobium leguminosarum</name>
    <dbReference type="NCBI Taxonomy" id="384"/>
    <lineage>
        <taxon>Bacteria</taxon>
        <taxon>Pseudomonadati</taxon>
        <taxon>Pseudomonadota</taxon>
        <taxon>Alphaproteobacteria</taxon>
        <taxon>Hyphomicrobiales</taxon>
        <taxon>Rhizobiaceae</taxon>
        <taxon>Rhizobium/Agrobacterium group</taxon>
        <taxon>Rhizobium</taxon>
    </lineage>
</organism>
<geneLocation type="plasmid" evidence="1 2">
    <name>unnamed2</name>
</geneLocation>
<protein>
    <submittedName>
        <fullName evidence="1">Uncharacterized protein</fullName>
    </submittedName>
</protein>
<evidence type="ECO:0000313" key="2">
    <source>
        <dbReference type="Proteomes" id="UP000076193"/>
    </source>
</evidence>
<proteinExistence type="predicted"/>
<accession>A0ACD5FF93</accession>
<dbReference type="EMBL" id="CP171846">
    <property type="protein sequence ID" value="XKQ44063.1"/>
    <property type="molecule type" value="Genomic_DNA"/>
</dbReference>
<gene>
    <name evidence="1" type="ORF">A4A59_031220</name>
</gene>
<dbReference type="Proteomes" id="UP000076193">
    <property type="component" value="Plasmid unnamed2"/>
</dbReference>
<evidence type="ECO:0000313" key="1">
    <source>
        <dbReference type="EMBL" id="XKQ44063.1"/>
    </source>
</evidence>
<reference evidence="1" key="1">
    <citation type="submission" date="2024-10" db="EMBL/GenBank/DDBJ databases">
        <title>Strain of Rhizobium-related bacteria isolated fromm roots of Vavilovia formosa.</title>
        <authorList>
            <person name="Kimeklis A."/>
            <person name="Afonin A."/>
        </authorList>
    </citation>
    <scope>NUCLEOTIDE SEQUENCE</scope>
    <source>
        <strain evidence="1">Vaf12</strain>
    </source>
</reference>